<evidence type="ECO:0000313" key="16">
    <source>
        <dbReference type="Proteomes" id="UP000193467"/>
    </source>
</evidence>
<evidence type="ECO:0000256" key="11">
    <source>
        <dbReference type="ARBA" id="ARBA00023186"/>
    </source>
</evidence>
<keyword evidence="11 12" id="KW-0143">Chaperone</keyword>
<evidence type="ECO:0000256" key="10">
    <source>
        <dbReference type="ARBA" id="ARBA00023157"/>
    </source>
</evidence>
<feature type="compositionally biased region" description="Polar residues" evidence="13">
    <location>
        <begin position="1"/>
        <end position="17"/>
    </location>
</feature>
<dbReference type="SUPFAM" id="SSF144122">
    <property type="entry name" value="Tim10-like"/>
    <property type="match status" value="1"/>
</dbReference>
<accession>A0A1Y2FTN9</accession>
<evidence type="ECO:0000313" key="15">
    <source>
        <dbReference type="EMBL" id="ORY86055.1"/>
    </source>
</evidence>
<comment type="domain">
    <text evidence="12">The twin CX3C motif contains 4 conserved Cys residues that form 2 disulfide bonds in the mitochondrial intermembrane space.</text>
</comment>
<dbReference type="FunCoup" id="A0A1Y2FTN9">
    <property type="interactions" value="265"/>
</dbReference>
<feature type="region of interest" description="Disordered" evidence="13">
    <location>
        <begin position="1"/>
        <end position="24"/>
    </location>
</feature>
<dbReference type="AlphaFoldDB" id="A0A1Y2FTN9"/>
<keyword evidence="3 12" id="KW-0813">Transport</keyword>
<proteinExistence type="inferred from homology"/>
<keyword evidence="6" id="KW-0862">Zinc</keyword>
<evidence type="ECO:0000256" key="4">
    <source>
        <dbReference type="ARBA" id="ARBA00022723"/>
    </source>
</evidence>
<protein>
    <recommendedName>
        <fullName evidence="12">Mitochondrial import inner membrane translocase subunit</fullName>
    </recommendedName>
</protein>
<dbReference type="GO" id="GO:0046872">
    <property type="term" value="F:metal ion binding"/>
    <property type="evidence" value="ECO:0007669"/>
    <property type="project" value="UniProtKB-KW"/>
</dbReference>
<comment type="similarity">
    <text evidence="2 12">Belongs to the small Tim family.</text>
</comment>
<reference evidence="15 16" key="1">
    <citation type="submission" date="2016-07" db="EMBL/GenBank/DDBJ databases">
        <title>Pervasive Adenine N6-methylation of Active Genes in Fungi.</title>
        <authorList>
            <consortium name="DOE Joint Genome Institute"/>
            <person name="Mondo S.J."/>
            <person name="Dannebaum R.O."/>
            <person name="Kuo R.C."/>
            <person name="Labutti K."/>
            <person name="Haridas S."/>
            <person name="Kuo A."/>
            <person name="Salamov A."/>
            <person name="Ahrendt S.R."/>
            <person name="Lipzen A."/>
            <person name="Sullivan W."/>
            <person name="Andreopoulos W.B."/>
            <person name="Clum A."/>
            <person name="Lindquist E."/>
            <person name="Daum C."/>
            <person name="Ramamoorthy G.K."/>
            <person name="Gryganskyi A."/>
            <person name="Culley D."/>
            <person name="Magnuson J.K."/>
            <person name="James T.Y."/>
            <person name="O'Malley M.A."/>
            <person name="Stajich J.E."/>
            <person name="Spatafora J.W."/>
            <person name="Visel A."/>
            <person name="Grigoriev I.V."/>
        </authorList>
    </citation>
    <scope>NUCLEOTIDE SEQUENCE [LARGE SCALE GENOMIC DNA]</scope>
    <source>
        <strain evidence="15 16">62-1032</strain>
    </source>
</reference>
<dbReference type="Proteomes" id="UP000193467">
    <property type="component" value="Unassembled WGS sequence"/>
</dbReference>
<dbReference type="GO" id="GO:0005743">
    <property type="term" value="C:mitochondrial inner membrane"/>
    <property type="evidence" value="ECO:0007669"/>
    <property type="project" value="UniProtKB-SubCell"/>
</dbReference>
<dbReference type="EMBL" id="MCGR01000015">
    <property type="protein sequence ID" value="ORY86055.1"/>
    <property type="molecule type" value="Genomic_DNA"/>
</dbReference>
<dbReference type="STRING" id="106004.A0A1Y2FTN9"/>
<gene>
    <name evidence="15" type="ORF">BCR35DRAFT_302709</name>
</gene>
<comment type="function">
    <text evidence="12">Mitochondrial intermembrane chaperone that participates in the import and insertion of some multi-pass transmembrane proteins into the mitochondrial inner membrane. Also required for the transfer of beta-barrel precursors from the TOM complex to the sorting and assembly machinery (SAM complex) of the outer membrane. Acts as a chaperone-like protein that protects the hydrophobic precursors from aggregation and guide them through the mitochondrial intermembrane space.</text>
</comment>
<evidence type="ECO:0000256" key="7">
    <source>
        <dbReference type="ARBA" id="ARBA00022927"/>
    </source>
</evidence>
<name>A0A1Y2FTN9_9BASI</name>
<dbReference type="InterPro" id="IPR035427">
    <property type="entry name" value="Tim10-like_dom_sf"/>
</dbReference>
<dbReference type="InParanoid" id="A0A1Y2FTN9"/>
<keyword evidence="4" id="KW-0479">Metal-binding</keyword>
<dbReference type="GO" id="GO:0015031">
    <property type="term" value="P:protein transport"/>
    <property type="evidence" value="ECO:0007669"/>
    <property type="project" value="UniProtKB-KW"/>
</dbReference>
<dbReference type="GO" id="GO:0042719">
    <property type="term" value="C:mitochondrial intermembrane space chaperone complex"/>
    <property type="evidence" value="ECO:0007669"/>
    <property type="project" value="UniProtKB-ARBA"/>
</dbReference>
<evidence type="ECO:0000259" key="14">
    <source>
        <dbReference type="Pfam" id="PF02953"/>
    </source>
</evidence>
<evidence type="ECO:0000256" key="12">
    <source>
        <dbReference type="RuleBase" id="RU367043"/>
    </source>
</evidence>
<evidence type="ECO:0000256" key="6">
    <source>
        <dbReference type="ARBA" id="ARBA00022833"/>
    </source>
</evidence>
<evidence type="ECO:0000256" key="3">
    <source>
        <dbReference type="ARBA" id="ARBA00022448"/>
    </source>
</evidence>
<keyword evidence="9 12" id="KW-0496">Mitochondrion</keyword>
<keyword evidence="5 12" id="KW-0999">Mitochondrion inner membrane</keyword>
<evidence type="ECO:0000256" key="1">
    <source>
        <dbReference type="ARBA" id="ARBA00004137"/>
    </source>
</evidence>
<dbReference type="GO" id="GO:0045039">
    <property type="term" value="P:protein insertion into mitochondrial inner membrane"/>
    <property type="evidence" value="ECO:0007669"/>
    <property type="project" value="UniProtKB-ARBA"/>
</dbReference>
<evidence type="ECO:0000256" key="2">
    <source>
        <dbReference type="ARBA" id="ARBA00006720"/>
    </source>
</evidence>
<keyword evidence="10 12" id="KW-1015">Disulfide bond</keyword>
<dbReference type="OrthoDB" id="7813104at2759"/>
<comment type="subcellular location">
    <subcellularLocation>
        <location evidence="1 12">Mitochondrion inner membrane</location>
        <topology evidence="1 12">Peripheral membrane protein</topology>
        <orientation evidence="1 12">Intermembrane side</orientation>
    </subcellularLocation>
</comment>
<dbReference type="FunFam" id="1.10.287.810:FF:000001">
    <property type="entry name" value="mitochondrial import inner membrane translocase subunit TIM13"/>
    <property type="match status" value="1"/>
</dbReference>
<evidence type="ECO:0000256" key="5">
    <source>
        <dbReference type="ARBA" id="ARBA00022792"/>
    </source>
</evidence>
<comment type="subunit">
    <text evidence="12">Heterohexamer.</text>
</comment>
<dbReference type="Pfam" id="PF02953">
    <property type="entry name" value="zf-Tim10_DDP"/>
    <property type="match status" value="1"/>
</dbReference>
<evidence type="ECO:0000256" key="13">
    <source>
        <dbReference type="SAM" id="MobiDB-lite"/>
    </source>
</evidence>
<evidence type="ECO:0000256" key="9">
    <source>
        <dbReference type="ARBA" id="ARBA00023128"/>
    </source>
</evidence>
<keyword evidence="16" id="KW-1185">Reference proteome</keyword>
<evidence type="ECO:0000256" key="8">
    <source>
        <dbReference type="ARBA" id="ARBA00023010"/>
    </source>
</evidence>
<dbReference type="Gene3D" id="1.10.287.810">
    <property type="entry name" value="Mitochondrial import inner membrane translocase subunit tim13 like domains"/>
    <property type="match status" value="1"/>
</dbReference>
<comment type="caution">
    <text evidence="15">The sequence shown here is derived from an EMBL/GenBank/DDBJ whole genome shotgun (WGS) entry which is preliminary data.</text>
</comment>
<dbReference type="InterPro" id="IPR004217">
    <property type="entry name" value="Tim10-like"/>
</dbReference>
<organism evidence="15 16">
    <name type="scientific">Leucosporidium creatinivorum</name>
    <dbReference type="NCBI Taxonomy" id="106004"/>
    <lineage>
        <taxon>Eukaryota</taxon>
        <taxon>Fungi</taxon>
        <taxon>Dikarya</taxon>
        <taxon>Basidiomycota</taxon>
        <taxon>Pucciniomycotina</taxon>
        <taxon>Microbotryomycetes</taxon>
        <taxon>Leucosporidiales</taxon>
        <taxon>Leucosporidium</taxon>
    </lineage>
</organism>
<feature type="domain" description="Tim10-like" evidence="14">
    <location>
        <begin position="28"/>
        <end position="87"/>
    </location>
</feature>
<keyword evidence="7 12" id="KW-0653">Protein transport</keyword>
<sequence>MSFLSRGSSTPLTPAETQQRKEQVMNEVRSQLAVANAQELINKMGDKCFVKCITKPGDSLSPSEEGCIARCTERYLEAFNVISKQYVARVGREREAAATAAGGLGGEGLN</sequence>
<keyword evidence="5 12" id="KW-0472">Membrane</keyword>
<keyword evidence="8 12" id="KW-0811">Translocation</keyword>